<feature type="compositionally biased region" description="Low complexity" evidence="5">
    <location>
        <begin position="573"/>
        <end position="591"/>
    </location>
</feature>
<dbReference type="GO" id="GO:0005886">
    <property type="term" value="C:plasma membrane"/>
    <property type="evidence" value="ECO:0007669"/>
    <property type="project" value="TreeGrafter"/>
</dbReference>
<feature type="transmembrane region" description="Helical" evidence="6">
    <location>
        <begin position="67"/>
        <end position="88"/>
    </location>
</feature>
<feature type="transmembrane region" description="Helical" evidence="6">
    <location>
        <begin position="201"/>
        <end position="221"/>
    </location>
</feature>
<dbReference type="Proteomes" id="UP001381693">
    <property type="component" value="Unassembled WGS sequence"/>
</dbReference>
<evidence type="ECO:0000259" key="7">
    <source>
        <dbReference type="Pfam" id="PF13906"/>
    </source>
</evidence>
<dbReference type="InterPro" id="IPR029485">
    <property type="entry name" value="CAT_C"/>
</dbReference>
<keyword evidence="4 6" id="KW-0472">Membrane</keyword>
<dbReference type="PANTHER" id="PTHR43243">
    <property type="entry name" value="INNER MEMBRANE TRANSPORTER YGJI-RELATED"/>
    <property type="match status" value="1"/>
</dbReference>
<sequence length="988" mass="110512">DPKAPLVTIFGDFGMNTAKWIVSIGALFGFSASLFGAILPMPRVIYAMAEDGILFRFLSRIHKRFKTPAIATMLSGLLAGLMAMFFNLESLVDMMSIGTLLAYTIVALSVIMLRYGEDDETEPKTLIESEEKNFKSNSGSSLYTVKDYFEQVFNFRRVNEPSDLTSSLVSYATLAFCILSTILGLLLVVLQKRLSRGEIGAIIGIASVALLAFINIIIIACQPQANRKLPFKVPFVPWIPALSTVINLYLMFNLSSATWIRFGVWMGIGLFMYFGYGIWHSNQGIMRQKKVEHSSGSASQGDLNTDHHFDIPDIRVLPPTPLPSAPNTPKVKQNIEIYADLKFYTLSEDEIQREEQLVDKKKMYGNSDDDVEFVLASLDMVIENERSHQSDSDASTCTSSTEFRGLQYRGNIESIENVQDRGLPPLPTKANYDTTAEKENDSTSDPGYEPLKFTLDKKEGIANEDMDSNGVLNDPGYETLEDVQNKKVALSEYISEACDVDGTVITSTEHNDEVPNIIYNISESKASKPLEPSYSLVKKKPKLIPFVMPHSSFTSKNRDGDKPLFGDSHPDSANDSMSASPSPPSIMLSSSEGEKLPYKRRNSSFDSIPPSSPESPLAQCLGDKFVIIPVSEPDDTLLNNEKEDARNEYEDIIAQSESNYTESEEGFVMKRNDSGSEHRFGDKGSTFKGEGKVSETDSVSEEKLLAICKYSKSEEDQVKLSKALEMNEISGNKQIYHYNEIEKVARDNPAYFKNAYRTEHDSEGEETLDAKLREIDSKQLKKSVDTEEAQANEIEMEDFDCEDNKNKELRSDDDSLERALANVNLIDFINFLPSPTISGQTREFKRMNATEEKIVEKLVTVSEEHEPEVCCSDGTLEESITVKRENSTGISPKRETSYQDVNAAEFQEKTCFPKSLDMSSNTEILRSPQNIKKEISNPYDSGDVYSNEREASKYNNMNLMVDENIKTPLVDFEGPSVNVKNLRSLFGD</sequence>
<feature type="transmembrane region" description="Helical" evidence="6">
    <location>
        <begin position="168"/>
        <end position="189"/>
    </location>
</feature>
<protein>
    <submittedName>
        <fullName evidence="8">High affinity cationic amino acid transporter 1</fullName>
    </submittedName>
</protein>
<feature type="transmembrane region" description="Helical" evidence="6">
    <location>
        <begin position="20"/>
        <end position="46"/>
    </location>
</feature>
<keyword evidence="9" id="KW-1185">Reference proteome</keyword>
<evidence type="ECO:0000256" key="6">
    <source>
        <dbReference type="SAM" id="Phobius"/>
    </source>
</evidence>
<feature type="region of interest" description="Disordered" evidence="5">
    <location>
        <begin position="549"/>
        <end position="616"/>
    </location>
</feature>
<feature type="region of interest" description="Disordered" evidence="5">
    <location>
        <begin position="414"/>
        <end position="450"/>
    </location>
</feature>
<evidence type="ECO:0000256" key="4">
    <source>
        <dbReference type="ARBA" id="ARBA00023136"/>
    </source>
</evidence>
<evidence type="ECO:0000256" key="2">
    <source>
        <dbReference type="ARBA" id="ARBA00022692"/>
    </source>
</evidence>
<evidence type="ECO:0000256" key="5">
    <source>
        <dbReference type="SAM" id="MobiDB-lite"/>
    </source>
</evidence>
<dbReference type="PANTHER" id="PTHR43243:SF105">
    <property type="entry name" value="CATIONIC AMINO ACID TRANSPORTER C-TERMINAL DOMAIN-CONTAINING PROTEIN"/>
    <property type="match status" value="1"/>
</dbReference>
<keyword evidence="3 6" id="KW-1133">Transmembrane helix</keyword>
<feature type="compositionally biased region" description="Basic and acidic residues" evidence="5">
    <location>
        <begin position="556"/>
        <end position="572"/>
    </location>
</feature>
<feature type="compositionally biased region" description="Basic and acidic residues" evidence="5">
    <location>
        <begin position="672"/>
        <end position="682"/>
    </location>
</feature>
<proteinExistence type="predicted"/>
<comment type="subcellular location">
    <subcellularLocation>
        <location evidence="1">Membrane</location>
        <topology evidence="1">Multi-pass membrane protein</topology>
    </subcellularLocation>
</comment>
<dbReference type="EMBL" id="JAXCGZ010013222">
    <property type="protein sequence ID" value="KAK7073298.1"/>
    <property type="molecule type" value="Genomic_DNA"/>
</dbReference>
<evidence type="ECO:0000256" key="3">
    <source>
        <dbReference type="ARBA" id="ARBA00022989"/>
    </source>
</evidence>
<feature type="transmembrane region" description="Helical" evidence="6">
    <location>
        <begin position="258"/>
        <end position="279"/>
    </location>
</feature>
<evidence type="ECO:0000313" key="9">
    <source>
        <dbReference type="Proteomes" id="UP001381693"/>
    </source>
</evidence>
<dbReference type="GO" id="GO:0000064">
    <property type="term" value="F:L-ornithine transmembrane transporter activity"/>
    <property type="evidence" value="ECO:0007669"/>
    <property type="project" value="TreeGrafter"/>
</dbReference>
<accession>A0AAN9A357</accession>
<dbReference type="Pfam" id="PF13906">
    <property type="entry name" value="AA_permease_C"/>
    <property type="match status" value="1"/>
</dbReference>
<dbReference type="Pfam" id="PF13520">
    <property type="entry name" value="AA_permease_2"/>
    <property type="match status" value="1"/>
</dbReference>
<dbReference type="Gene3D" id="1.20.1740.10">
    <property type="entry name" value="Amino acid/polyamine transporter I"/>
    <property type="match status" value="2"/>
</dbReference>
<dbReference type="InterPro" id="IPR002293">
    <property type="entry name" value="AA/rel_permease1"/>
</dbReference>
<feature type="domain" description="Cationic amino acid transporter C-terminal" evidence="7">
    <location>
        <begin position="231"/>
        <end position="281"/>
    </location>
</feature>
<keyword evidence="2 6" id="KW-0812">Transmembrane</keyword>
<feature type="region of interest" description="Disordered" evidence="5">
    <location>
        <begin position="672"/>
        <end position="695"/>
    </location>
</feature>
<dbReference type="GO" id="GO:0097638">
    <property type="term" value="P:L-arginine import across plasma membrane"/>
    <property type="evidence" value="ECO:0007669"/>
    <property type="project" value="TreeGrafter"/>
</dbReference>
<name>A0AAN9A357_HALRR</name>
<dbReference type="AlphaFoldDB" id="A0AAN9A357"/>
<gene>
    <name evidence="8" type="primary">SLC7A1_2</name>
    <name evidence="8" type="ORF">SK128_022739</name>
</gene>
<feature type="transmembrane region" description="Helical" evidence="6">
    <location>
        <begin position="233"/>
        <end position="252"/>
    </location>
</feature>
<dbReference type="GO" id="GO:0015189">
    <property type="term" value="F:L-lysine transmembrane transporter activity"/>
    <property type="evidence" value="ECO:0007669"/>
    <property type="project" value="TreeGrafter"/>
</dbReference>
<feature type="non-terminal residue" evidence="8">
    <location>
        <position position="1"/>
    </location>
</feature>
<dbReference type="GO" id="GO:0061459">
    <property type="term" value="F:L-arginine transmembrane transporter activity"/>
    <property type="evidence" value="ECO:0007669"/>
    <property type="project" value="TreeGrafter"/>
</dbReference>
<evidence type="ECO:0000313" key="8">
    <source>
        <dbReference type="EMBL" id="KAK7073298.1"/>
    </source>
</evidence>
<evidence type="ECO:0000256" key="1">
    <source>
        <dbReference type="ARBA" id="ARBA00004141"/>
    </source>
</evidence>
<reference evidence="8 9" key="1">
    <citation type="submission" date="2023-11" db="EMBL/GenBank/DDBJ databases">
        <title>Halocaridina rubra genome assembly.</title>
        <authorList>
            <person name="Smith C."/>
        </authorList>
    </citation>
    <scope>NUCLEOTIDE SEQUENCE [LARGE SCALE GENOMIC DNA]</scope>
    <source>
        <strain evidence="8">EP-1</strain>
        <tissue evidence="8">Whole</tissue>
    </source>
</reference>
<comment type="caution">
    <text evidence="8">The sequence shown here is derived from an EMBL/GenBank/DDBJ whole genome shotgun (WGS) entry which is preliminary data.</text>
</comment>
<feature type="transmembrane region" description="Helical" evidence="6">
    <location>
        <begin position="94"/>
        <end position="115"/>
    </location>
</feature>
<organism evidence="8 9">
    <name type="scientific">Halocaridina rubra</name>
    <name type="common">Hawaiian red shrimp</name>
    <dbReference type="NCBI Taxonomy" id="373956"/>
    <lineage>
        <taxon>Eukaryota</taxon>
        <taxon>Metazoa</taxon>
        <taxon>Ecdysozoa</taxon>
        <taxon>Arthropoda</taxon>
        <taxon>Crustacea</taxon>
        <taxon>Multicrustacea</taxon>
        <taxon>Malacostraca</taxon>
        <taxon>Eumalacostraca</taxon>
        <taxon>Eucarida</taxon>
        <taxon>Decapoda</taxon>
        <taxon>Pleocyemata</taxon>
        <taxon>Caridea</taxon>
        <taxon>Atyoidea</taxon>
        <taxon>Atyidae</taxon>
        <taxon>Halocaridina</taxon>
    </lineage>
</organism>